<dbReference type="AlphaFoldDB" id="A0A165XWP2"/>
<proteinExistence type="predicted"/>
<sequence length="112" mass="12431">MDGLGLGAHHHSLLVSVTSLNRRSALQLSLCPLRMTWPLYLSALSILIPLSVSSIRSIPPSTKQRISISQASRSRYWIFRSKSRVIIVPHHLISSSICSGSSDREGSSIYFR</sequence>
<dbReference type="EMBL" id="KV428309">
    <property type="protein sequence ID" value="KZT32633.1"/>
    <property type="molecule type" value="Genomic_DNA"/>
</dbReference>
<keyword evidence="2" id="KW-1185">Reference proteome</keyword>
<organism evidence="1 2">
    <name type="scientific">Sistotremastrum suecicum HHB10207 ss-3</name>
    <dbReference type="NCBI Taxonomy" id="1314776"/>
    <lineage>
        <taxon>Eukaryota</taxon>
        <taxon>Fungi</taxon>
        <taxon>Dikarya</taxon>
        <taxon>Basidiomycota</taxon>
        <taxon>Agaricomycotina</taxon>
        <taxon>Agaricomycetes</taxon>
        <taxon>Sistotremastrales</taxon>
        <taxon>Sistotremastraceae</taxon>
        <taxon>Sistotremastrum</taxon>
    </lineage>
</organism>
<reference evidence="1 2" key="1">
    <citation type="journal article" date="2016" name="Mol. Biol. Evol.">
        <title>Comparative Genomics of Early-Diverging Mushroom-Forming Fungi Provides Insights into the Origins of Lignocellulose Decay Capabilities.</title>
        <authorList>
            <person name="Nagy L.G."/>
            <person name="Riley R."/>
            <person name="Tritt A."/>
            <person name="Adam C."/>
            <person name="Daum C."/>
            <person name="Floudas D."/>
            <person name="Sun H."/>
            <person name="Yadav J.S."/>
            <person name="Pangilinan J."/>
            <person name="Larsson K.H."/>
            <person name="Matsuura K."/>
            <person name="Barry K."/>
            <person name="Labutti K."/>
            <person name="Kuo R."/>
            <person name="Ohm R.A."/>
            <person name="Bhattacharya S.S."/>
            <person name="Shirouzu T."/>
            <person name="Yoshinaga Y."/>
            <person name="Martin F.M."/>
            <person name="Grigoriev I.V."/>
            <person name="Hibbett D.S."/>
        </authorList>
    </citation>
    <scope>NUCLEOTIDE SEQUENCE [LARGE SCALE GENOMIC DNA]</scope>
    <source>
        <strain evidence="1 2">HHB10207 ss-3</strain>
    </source>
</reference>
<name>A0A165XWP2_9AGAM</name>
<evidence type="ECO:0000313" key="1">
    <source>
        <dbReference type="EMBL" id="KZT32633.1"/>
    </source>
</evidence>
<protein>
    <submittedName>
        <fullName evidence="1">Uncharacterized protein</fullName>
    </submittedName>
</protein>
<evidence type="ECO:0000313" key="2">
    <source>
        <dbReference type="Proteomes" id="UP000076798"/>
    </source>
</evidence>
<gene>
    <name evidence="1" type="ORF">SISSUDRAFT_523015</name>
</gene>
<accession>A0A165XWP2</accession>
<dbReference type="Proteomes" id="UP000076798">
    <property type="component" value="Unassembled WGS sequence"/>
</dbReference>